<dbReference type="GO" id="GO:0015267">
    <property type="term" value="F:channel activity"/>
    <property type="evidence" value="ECO:0007669"/>
    <property type="project" value="InterPro"/>
</dbReference>
<feature type="transmembrane region" description="Helical" evidence="15">
    <location>
        <begin position="552"/>
        <end position="573"/>
    </location>
</feature>
<keyword evidence="9" id="KW-0949">S-adenosyl-L-methionine</keyword>
<evidence type="ECO:0000256" key="7">
    <source>
        <dbReference type="ARBA" id="ARBA00022603"/>
    </source>
</evidence>
<name>L5MHU0_MYODS</name>
<dbReference type="FunFam" id="3.40.50.150:FF:000092">
    <property type="entry name" value="Leucine carboxyl methyltransferase 1"/>
    <property type="match status" value="1"/>
</dbReference>
<dbReference type="PRINTS" id="PR00783">
    <property type="entry name" value="MINTRINSICP"/>
</dbReference>
<comment type="function">
    <text evidence="2">Methylates the carboxyl group of the C-terminal leucine residue of protein phosphatase 2A catalytic subunits to form alpha-leucine ester residues.</text>
</comment>
<keyword evidence="7 16" id="KW-0489">Methyltransferase</keyword>
<dbReference type="InterPro" id="IPR000425">
    <property type="entry name" value="MIP"/>
</dbReference>
<accession>L5MHU0</accession>
<evidence type="ECO:0000256" key="3">
    <source>
        <dbReference type="ARBA" id="ARBA00004651"/>
    </source>
</evidence>
<evidence type="ECO:0000313" key="17">
    <source>
        <dbReference type="Proteomes" id="UP000010556"/>
    </source>
</evidence>
<evidence type="ECO:0000256" key="14">
    <source>
        <dbReference type="SAM" id="MobiDB-lite"/>
    </source>
</evidence>
<dbReference type="Pfam" id="PF00230">
    <property type="entry name" value="MIP"/>
    <property type="match status" value="1"/>
</dbReference>
<evidence type="ECO:0000256" key="5">
    <source>
        <dbReference type="ARBA" id="ARBA00012834"/>
    </source>
</evidence>
<dbReference type="EMBL" id="KB099988">
    <property type="protein sequence ID" value="ELK37830.1"/>
    <property type="molecule type" value="Genomic_DNA"/>
</dbReference>
<evidence type="ECO:0000313" key="16">
    <source>
        <dbReference type="EMBL" id="ELK37830.1"/>
    </source>
</evidence>
<evidence type="ECO:0000256" key="15">
    <source>
        <dbReference type="SAM" id="Phobius"/>
    </source>
</evidence>
<evidence type="ECO:0000256" key="11">
    <source>
        <dbReference type="ARBA" id="ARBA00022989"/>
    </source>
</evidence>
<keyword evidence="17" id="KW-1185">Reference proteome</keyword>
<dbReference type="PANTHER" id="PTHR13600">
    <property type="entry name" value="LEUCINE CARBOXYL METHYLTRANSFERASE"/>
    <property type="match status" value="1"/>
</dbReference>
<sequence>MATNLRSTTFNSGPSSTEADDEGVQGTCEDASICKRFAVSVGYWDDPYLQHLVRLSKERKAPEINRGKWPLFSLASSHQLSGYFARVHGISELIKAFLRKTECHCQILNLGAGMDTTFWILKDLDLLPDKYFEVDFPLIVTRKVHSIRSRPLLSKPILELHSEDTLQGGKEVLETDGHMLDSKRYALIGADLRDLATLEEKLKKCNMNTQLPTLLVTECVLVYMTPEQSANLIKWAANSFETAMFISYEQVNMDDRFGQIMIENLRRRQCDLAGVEPCKSLESQRERFLSNGWETASAVNMMELYSRLPRAEVSRIEALEFLDELELLEQLMCHYCLCWATRGGSELGQSLRWDRQLQPEIRVCPRAGAAGQPALMSAEAAVSMGDLEIGSGKGKEPSVEGRGHGWWHEHLVRPCLVELLGSALFIFIGCLSVIGNGPEAGLLQPALAHGLALGLLVATLGNIRFWNASGAAFVTVQEPGQVAGAVLAEVVLTTLLALAVCMGAINEKTQGPLAPFSIGFSVTVDILAGGAVSGACMNPARAFGPAVVANHWAFHWIYWLGPLLGSLLVGALVRDAEAGAGRPAALVPLVPGQFCIARYCTGPGSPAPSLAGPGFPLAGLLLGPEVL</sequence>
<dbReference type="SUPFAM" id="SSF81338">
    <property type="entry name" value="Aquaporin-like"/>
    <property type="match status" value="1"/>
</dbReference>
<evidence type="ECO:0000256" key="12">
    <source>
        <dbReference type="ARBA" id="ARBA00023136"/>
    </source>
</evidence>
<dbReference type="PRINTS" id="PR02020">
    <property type="entry name" value="AQUAPORIN8"/>
</dbReference>
<reference evidence="17" key="1">
    <citation type="journal article" date="2013" name="Science">
        <title>Comparative analysis of bat genomes provides insight into the evolution of flight and immunity.</title>
        <authorList>
            <person name="Zhang G."/>
            <person name="Cowled C."/>
            <person name="Shi Z."/>
            <person name="Huang Z."/>
            <person name="Bishop-Lilly K.A."/>
            <person name="Fang X."/>
            <person name="Wynne J.W."/>
            <person name="Xiong Z."/>
            <person name="Baker M.L."/>
            <person name="Zhao W."/>
            <person name="Tachedjian M."/>
            <person name="Zhu Y."/>
            <person name="Zhou P."/>
            <person name="Jiang X."/>
            <person name="Ng J."/>
            <person name="Yang L."/>
            <person name="Wu L."/>
            <person name="Xiao J."/>
            <person name="Feng Y."/>
            <person name="Chen Y."/>
            <person name="Sun X."/>
            <person name="Zhang Y."/>
            <person name="Marsh G.A."/>
            <person name="Crameri G."/>
            <person name="Broder C.C."/>
            <person name="Frey K.G."/>
            <person name="Wang L.F."/>
            <person name="Wang J."/>
        </authorList>
    </citation>
    <scope>NUCLEOTIDE SEQUENCE [LARGE SCALE GENOMIC DNA]</scope>
</reference>
<feature type="compositionally biased region" description="Polar residues" evidence="14">
    <location>
        <begin position="1"/>
        <end position="17"/>
    </location>
</feature>
<comment type="similarity">
    <text evidence="4">Belongs to the methyltransferase superfamily. LCMT family.</text>
</comment>
<evidence type="ECO:0000256" key="4">
    <source>
        <dbReference type="ARBA" id="ARBA00010703"/>
    </source>
</evidence>
<keyword evidence="12 15" id="KW-0472">Membrane</keyword>
<keyword evidence="11 15" id="KW-1133">Transmembrane helix</keyword>
<dbReference type="SUPFAM" id="SSF53335">
    <property type="entry name" value="S-adenosyl-L-methionine-dependent methyltransferases"/>
    <property type="match status" value="1"/>
</dbReference>
<keyword evidence="8 16" id="KW-0808">Transferase</keyword>
<dbReference type="Gene3D" id="1.20.1080.10">
    <property type="entry name" value="Glycerol uptake facilitator protein"/>
    <property type="match status" value="2"/>
</dbReference>
<comment type="subcellular location">
    <subcellularLocation>
        <location evidence="3">Cell membrane</location>
        <topology evidence="3">Multi-pass membrane protein</topology>
    </subcellularLocation>
</comment>
<evidence type="ECO:0000256" key="1">
    <source>
        <dbReference type="ARBA" id="ARBA00000724"/>
    </source>
</evidence>
<dbReference type="InterPro" id="IPR007213">
    <property type="entry name" value="Ppm1/Ppm2/Tcmp"/>
</dbReference>
<dbReference type="InterPro" id="IPR023271">
    <property type="entry name" value="Aquaporin-like"/>
</dbReference>
<dbReference type="Proteomes" id="UP000010556">
    <property type="component" value="Unassembled WGS sequence"/>
</dbReference>
<evidence type="ECO:0000256" key="13">
    <source>
        <dbReference type="ARBA" id="ARBA00032526"/>
    </source>
</evidence>
<evidence type="ECO:0000256" key="10">
    <source>
        <dbReference type="ARBA" id="ARBA00022692"/>
    </source>
</evidence>
<evidence type="ECO:0000256" key="6">
    <source>
        <dbReference type="ARBA" id="ARBA00017497"/>
    </source>
</evidence>
<dbReference type="Gene3D" id="3.40.50.150">
    <property type="entry name" value="Vaccinia Virus protein VP39"/>
    <property type="match status" value="1"/>
</dbReference>
<dbReference type="GO" id="GO:0009966">
    <property type="term" value="P:regulation of signal transduction"/>
    <property type="evidence" value="ECO:0007669"/>
    <property type="project" value="UniProtKB-ARBA"/>
</dbReference>
<keyword evidence="10 15" id="KW-0812">Transmembrane</keyword>
<feature type="transmembrane region" description="Helical" evidence="15">
    <location>
        <begin position="416"/>
        <end position="434"/>
    </location>
</feature>
<feature type="transmembrane region" description="Helical" evidence="15">
    <location>
        <begin position="513"/>
        <end position="532"/>
    </location>
</feature>
<dbReference type="GO" id="GO:0018423">
    <property type="term" value="F:protein C-terminal leucine carboxyl O-methyltransferase activity"/>
    <property type="evidence" value="ECO:0007669"/>
    <property type="project" value="UniProtKB-EC"/>
</dbReference>
<dbReference type="GO" id="GO:0032259">
    <property type="term" value="P:methylation"/>
    <property type="evidence" value="ECO:0007669"/>
    <property type="project" value="UniProtKB-KW"/>
</dbReference>
<feature type="region of interest" description="Disordered" evidence="14">
    <location>
        <begin position="1"/>
        <end position="24"/>
    </location>
</feature>
<evidence type="ECO:0000256" key="2">
    <source>
        <dbReference type="ARBA" id="ARBA00003455"/>
    </source>
</evidence>
<comment type="catalytic activity">
    <reaction evidence="1">
        <text>[phosphatase 2A protein]-C-terminal L-leucine + S-adenosyl-L-methionine = [phosphatase 2A protein]-C-terminal L-leucine methyl ester + S-adenosyl-L-homocysteine</text>
        <dbReference type="Rhea" id="RHEA:48544"/>
        <dbReference type="Rhea" id="RHEA-COMP:12134"/>
        <dbReference type="Rhea" id="RHEA-COMP:12135"/>
        <dbReference type="ChEBI" id="CHEBI:57856"/>
        <dbReference type="ChEBI" id="CHEBI:59789"/>
        <dbReference type="ChEBI" id="CHEBI:90516"/>
        <dbReference type="ChEBI" id="CHEBI:90517"/>
        <dbReference type="EC" id="2.1.1.233"/>
    </reaction>
</comment>
<protein>
    <recommendedName>
        <fullName evidence="6">Leucine carboxyl methyltransferase 1</fullName>
        <ecNumber evidence="5">2.1.1.233</ecNumber>
    </recommendedName>
    <alternativeName>
        <fullName evidence="13">[Phosphatase 2A protein]-leucine-carboxy methyltransferase 1</fullName>
    </alternativeName>
</protein>
<proteinExistence type="inferred from homology"/>
<dbReference type="InterPro" id="IPR029063">
    <property type="entry name" value="SAM-dependent_MTases_sf"/>
</dbReference>
<dbReference type="InterPro" id="IPR016651">
    <property type="entry name" value="LCMT1"/>
</dbReference>
<feature type="transmembrane region" description="Helical" evidence="15">
    <location>
        <begin position="486"/>
        <end position="506"/>
    </location>
</feature>
<dbReference type="InterPro" id="IPR023277">
    <property type="entry name" value="Aquaporin_8"/>
</dbReference>
<evidence type="ECO:0000256" key="8">
    <source>
        <dbReference type="ARBA" id="ARBA00022679"/>
    </source>
</evidence>
<dbReference type="AlphaFoldDB" id="L5MHU0"/>
<dbReference type="EC" id="2.1.1.233" evidence="5"/>
<evidence type="ECO:0000256" key="9">
    <source>
        <dbReference type="ARBA" id="ARBA00022691"/>
    </source>
</evidence>
<organism evidence="16 17">
    <name type="scientific">Myotis davidii</name>
    <name type="common">David's myotis</name>
    <dbReference type="NCBI Taxonomy" id="225400"/>
    <lineage>
        <taxon>Eukaryota</taxon>
        <taxon>Metazoa</taxon>
        <taxon>Chordata</taxon>
        <taxon>Craniata</taxon>
        <taxon>Vertebrata</taxon>
        <taxon>Euteleostomi</taxon>
        <taxon>Mammalia</taxon>
        <taxon>Eutheria</taxon>
        <taxon>Laurasiatheria</taxon>
        <taxon>Chiroptera</taxon>
        <taxon>Yangochiroptera</taxon>
        <taxon>Vespertilionidae</taxon>
        <taxon>Myotis</taxon>
    </lineage>
</organism>
<dbReference type="PANTHER" id="PTHR13600:SF33">
    <property type="entry name" value="LEUCINE CARBOXYL METHYLTRANSFERASE 1"/>
    <property type="match status" value="1"/>
</dbReference>
<dbReference type="Pfam" id="PF04072">
    <property type="entry name" value="LCM"/>
    <property type="match status" value="1"/>
</dbReference>
<gene>
    <name evidence="16" type="ORF">MDA_GLEAN10013699</name>
</gene>
<dbReference type="eggNOG" id="KOG2918">
    <property type="taxonomic scope" value="Eukaryota"/>
</dbReference>
<dbReference type="GO" id="GO:0005886">
    <property type="term" value="C:plasma membrane"/>
    <property type="evidence" value="ECO:0007669"/>
    <property type="project" value="UniProtKB-SubCell"/>
</dbReference>
<feature type="transmembrane region" description="Helical" evidence="15">
    <location>
        <begin position="446"/>
        <end position="466"/>
    </location>
</feature>
<dbReference type="GO" id="GO:0005829">
    <property type="term" value="C:cytosol"/>
    <property type="evidence" value="ECO:0007669"/>
    <property type="project" value="TreeGrafter"/>
</dbReference>